<dbReference type="InterPro" id="IPR003462">
    <property type="entry name" value="ODC_Mu_crystall"/>
</dbReference>
<dbReference type="PANTHER" id="PTHR13812">
    <property type="entry name" value="KETIMINE REDUCTASE MU-CRYSTALLIN"/>
    <property type="match status" value="1"/>
</dbReference>
<evidence type="ECO:0000256" key="5">
    <source>
        <dbReference type="ARBA" id="ARBA00052703"/>
    </source>
</evidence>
<dbReference type="GO" id="GO:0016491">
    <property type="term" value="F:oxidoreductase activity"/>
    <property type="evidence" value="ECO:0007669"/>
    <property type="project" value="UniProtKB-KW"/>
</dbReference>
<comment type="catalytic activity">
    <reaction evidence="5">
        <text>L-proline + NADP(+) = 1-pyrroline-2-carboxylate + NADPH + H(+)</text>
        <dbReference type="Rhea" id="RHEA:20317"/>
        <dbReference type="ChEBI" id="CHEBI:15378"/>
        <dbReference type="ChEBI" id="CHEBI:39785"/>
        <dbReference type="ChEBI" id="CHEBI:57783"/>
        <dbReference type="ChEBI" id="CHEBI:58349"/>
        <dbReference type="ChEBI" id="CHEBI:60039"/>
        <dbReference type="EC" id="1.5.1.49"/>
    </reaction>
</comment>
<comment type="catalytic activity">
    <reaction evidence="4">
        <text>L-proline + NAD(+) = 1-pyrroline-2-carboxylate + NADH + H(+)</text>
        <dbReference type="Rhea" id="RHEA:20321"/>
        <dbReference type="ChEBI" id="CHEBI:15378"/>
        <dbReference type="ChEBI" id="CHEBI:39785"/>
        <dbReference type="ChEBI" id="CHEBI:57540"/>
        <dbReference type="ChEBI" id="CHEBI:57945"/>
        <dbReference type="ChEBI" id="CHEBI:60039"/>
        <dbReference type="EC" id="1.5.1.49"/>
    </reaction>
</comment>
<dbReference type="InterPro" id="IPR036291">
    <property type="entry name" value="NAD(P)-bd_dom_sf"/>
</dbReference>
<dbReference type="EMBL" id="NQWI01000026">
    <property type="protein sequence ID" value="PDW03579.1"/>
    <property type="molecule type" value="Genomic_DNA"/>
</dbReference>
<dbReference type="PIRSF" id="PIRSF001439">
    <property type="entry name" value="CryM"/>
    <property type="match status" value="1"/>
</dbReference>
<evidence type="ECO:0000256" key="3">
    <source>
        <dbReference type="ARBA" id="ARBA00023027"/>
    </source>
</evidence>
<dbReference type="RefSeq" id="WP_097643541.1">
    <property type="nucleotide sequence ID" value="NZ_NQWI01000026.1"/>
</dbReference>
<keyword evidence="3" id="KW-0520">NAD</keyword>
<dbReference type="Gene3D" id="3.40.50.720">
    <property type="entry name" value="NAD(P)-binding Rossmann-like Domain"/>
    <property type="match status" value="1"/>
</dbReference>
<keyword evidence="10" id="KW-1185">Reference proteome</keyword>
<sequence length="328" mass="34106">MRLLSAEDVRQAVPMTAAIDAVEAAFVSLASNQAEVPLRTHIPAPEHEGMSLFMPARINDPAVSALGVKVVSIFPRNLGRGLPTINALVNLFDPQTGQALAVLDGTYLTALRTGAASGVATRHLARADARVLALFGAGAQAMPQALAVCAVRPIERIWLVNRSRERAQLLAARMRGAGLTLDLRLATSSEQALAEADVVCTATSALHPLFSDPMLKPGTHINAIGAYKPTMAEVPPASVARARVFVDQTEAAWAEAGDLIQARDAGLISSNHLAGEIGAVAAGFLAGRISAEEITLFKSVGSAAQDLAVATLAVARAHALGLGTEVAW</sequence>
<reference evidence="10" key="1">
    <citation type="submission" date="2017-08" db="EMBL/GenBank/DDBJ databases">
        <authorList>
            <person name="Grouzdev D.S."/>
            <person name="Gaisin V.A."/>
            <person name="Rysina M.S."/>
            <person name="Gorlenko V.M."/>
        </authorList>
    </citation>
    <scope>NUCLEOTIDE SEQUENCE [LARGE SCALE GENOMIC DNA]</scope>
    <source>
        <strain evidence="10">Kir15-3F</strain>
    </source>
</reference>
<dbReference type="GO" id="GO:0019752">
    <property type="term" value="P:carboxylic acid metabolic process"/>
    <property type="evidence" value="ECO:0007669"/>
    <property type="project" value="UniProtKB-ARBA"/>
</dbReference>
<evidence type="ECO:0000256" key="4">
    <source>
        <dbReference type="ARBA" id="ARBA00050354"/>
    </source>
</evidence>
<dbReference type="FunFam" id="3.40.50.720:FF:000311">
    <property type="entry name" value="Ornithine cyclodeaminase"/>
    <property type="match status" value="1"/>
</dbReference>
<evidence type="ECO:0000313" key="9">
    <source>
        <dbReference type="EMBL" id="PDW03579.1"/>
    </source>
</evidence>
<dbReference type="OrthoDB" id="9792005at2"/>
<protein>
    <recommendedName>
        <fullName evidence="7">Delta(1)-pyrroline-2-carboxylate reductase</fullName>
        <ecNumber evidence="6">1.5.1.49</ecNumber>
    </recommendedName>
    <alternativeName>
        <fullName evidence="8">Proline ketimine reductase</fullName>
    </alternativeName>
</protein>
<evidence type="ECO:0000256" key="7">
    <source>
        <dbReference type="ARBA" id="ARBA00070669"/>
    </source>
</evidence>
<organism evidence="9 10">
    <name type="scientific">Candidatus Viridilinea mediisalina</name>
    <dbReference type="NCBI Taxonomy" id="2024553"/>
    <lineage>
        <taxon>Bacteria</taxon>
        <taxon>Bacillati</taxon>
        <taxon>Chloroflexota</taxon>
        <taxon>Chloroflexia</taxon>
        <taxon>Chloroflexales</taxon>
        <taxon>Chloroflexineae</taxon>
        <taxon>Oscillochloridaceae</taxon>
        <taxon>Candidatus Viridilinea</taxon>
    </lineage>
</organism>
<comment type="caution">
    <text evidence="9">The sequence shown here is derived from an EMBL/GenBank/DDBJ whole genome shotgun (WGS) entry which is preliminary data.</text>
</comment>
<dbReference type="SUPFAM" id="SSF51735">
    <property type="entry name" value="NAD(P)-binding Rossmann-fold domains"/>
    <property type="match status" value="1"/>
</dbReference>
<evidence type="ECO:0000313" key="10">
    <source>
        <dbReference type="Proteomes" id="UP000220527"/>
    </source>
</evidence>
<dbReference type="GO" id="GO:0005737">
    <property type="term" value="C:cytoplasm"/>
    <property type="evidence" value="ECO:0007669"/>
    <property type="project" value="TreeGrafter"/>
</dbReference>
<comment type="similarity">
    <text evidence="1">Belongs to the ornithine cyclodeaminase/mu-crystallin family.</text>
</comment>
<evidence type="ECO:0000256" key="2">
    <source>
        <dbReference type="ARBA" id="ARBA00023002"/>
    </source>
</evidence>
<dbReference type="Proteomes" id="UP000220527">
    <property type="component" value="Unassembled WGS sequence"/>
</dbReference>
<dbReference type="EC" id="1.5.1.49" evidence="6"/>
<dbReference type="Gene3D" id="3.30.1780.10">
    <property type="entry name" value="ornithine cyclodeaminase, domain 1"/>
    <property type="match status" value="1"/>
</dbReference>
<evidence type="ECO:0000256" key="6">
    <source>
        <dbReference type="ARBA" id="ARBA00067080"/>
    </source>
</evidence>
<evidence type="ECO:0000256" key="1">
    <source>
        <dbReference type="ARBA" id="ARBA00008903"/>
    </source>
</evidence>
<accession>A0A2A6RL22</accession>
<dbReference type="PANTHER" id="PTHR13812:SF19">
    <property type="entry name" value="KETIMINE REDUCTASE MU-CRYSTALLIN"/>
    <property type="match status" value="1"/>
</dbReference>
<evidence type="ECO:0000256" key="8">
    <source>
        <dbReference type="ARBA" id="ARBA00078572"/>
    </source>
</evidence>
<keyword evidence="2" id="KW-0560">Oxidoreductase</keyword>
<dbReference type="AlphaFoldDB" id="A0A2A6RL22"/>
<dbReference type="InterPro" id="IPR023401">
    <property type="entry name" value="ODC_N"/>
</dbReference>
<dbReference type="FunFam" id="3.30.1780.10:FF:000002">
    <property type="entry name" value="Ornithine cyclodeaminase"/>
    <property type="match status" value="1"/>
</dbReference>
<gene>
    <name evidence="9" type="ORF">CJ255_07880</name>
</gene>
<proteinExistence type="inferred from homology"/>
<dbReference type="Pfam" id="PF02423">
    <property type="entry name" value="OCD_Mu_crystall"/>
    <property type="match status" value="1"/>
</dbReference>
<name>A0A2A6RL22_9CHLR</name>